<dbReference type="Pfam" id="PF04349">
    <property type="entry name" value="MdoG"/>
    <property type="match status" value="1"/>
</dbReference>
<evidence type="ECO:0000256" key="4">
    <source>
        <dbReference type="ARBA" id="ARBA00022729"/>
    </source>
</evidence>
<evidence type="ECO:0000256" key="5">
    <source>
        <dbReference type="ARBA" id="ARBA00022764"/>
    </source>
</evidence>
<dbReference type="RefSeq" id="WP_160775311.1">
    <property type="nucleotide sequence ID" value="NZ_WUMV01000003.1"/>
</dbReference>
<comment type="subcellular location">
    <subcellularLocation>
        <location evidence="1">Periplasm</location>
    </subcellularLocation>
</comment>
<sequence>MRFFRAAARLCVAGFISAVAVLPAASVELGERQAFSFDLLAERAKGLAEEPYEPAKIRASEALEAIDYDAHWKIVFDKEHTVDIADGVPVQMFHMGRYFKEPVKLHLVEGGNARELLYSPDYFDMPEDSPARKLPDDIGFAGFRVMRKDLKTDWISFLGASYFRTDGASRQYGQSARALSIDTGLASPEEFPRFSEFWLGGAEEDGATMTIYALLESRSVVGAYRMELQNRDGEGQIVDVDARLFFREKVERLGIAPLTSMYWYSEANRPSAADWRPEVHDTDGLAILAGNGERIWRPLNNPKIIRTSSFYVGDVKGFGLAQRDREFENYQDDGVFYNRRPSVWIEPLKPFGKGMVQLVELPTDDEIYDNIVAYWSPEKMPEKGDALEFSYRMRWADAHPQAGAGSRVVATRIGQGGVPGQPRPKGQAKVVLDFEGEALKGLGREDGLEPLVELSRGEPINPYLLPVVGTDRWRLIFDAKIEGSEPVEARVYLKRGEDVLSETWLGQLIPSYVKSDKATLQ</sequence>
<dbReference type="SUPFAM" id="SSF81296">
    <property type="entry name" value="E set domains"/>
    <property type="match status" value="1"/>
</dbReference>
<dbReference type="PIRSF" id="PIRSF006281">
    <property type="entry name" value="MdoG"/>
    <property type="match status" value="1"/>
</dbReference>
<comment type="caution">
    <text evidence="8">The sequence shown here is derived from an EMBL/GenBank/DDBJ whole genome shotgun (WGS) entry which is preliminary data.</text>
</comment>
<dbReference type="Proteomes" id="UP000433101">
    <property type="component" value="Unassembled WGS sequence"/>
</dbReference>
<proteinExistence type="inferred from homology"/>
<dbReference type="InterPro" id="IPR007444">
    <property type="entry name" value="Glucan_biosyn_MdoG_C"/>
</dbReference>
<evidence type="ECO:0000256" key="3">
    <source>
        <dbReference type="ARBA" id="ARBA00009284"/>
    </source>
</evidence>
<evidence type="ECO:0000259" key="7">
    <source>
        <dbReference type="Pfam" id="PF04349"/>
    </source>
</evidence>
<dbReference type="GO" id="GO:0030246">
    <property type="term" value="F:carbohydrate binding"/>
    <property type="evidence" value="ECO:0007669"/>
    <property type="project" value="InterPro"/>
</dbReference>
<accession>A0A7X3LTZ3</accession>
<dbReference type="Gene3D" id="2.60.40.10">
    <property type="entry name" value="Immunoglobulins"/>
    <property type="match status" value="1"/>
</dbReference>
<keyword evidence="9" id="KW-1185">Reference proteome</keyword>
<dbReference type="InterPro" id="IPR014438">
    <property type="entry name" value="Glucan_biosyn_MdoG/MdoD"/>
</dbReference>
<dbReference type="PANTHER" id="PTHR30504">
    <property type="entry name" value="GLUCANS BIOSYNTHESIS PROTEIN"/>
    <property type="match status" value="1"/>
</dbReference>
<dbReference type="InterPro" id="IPR011013">
    <property type="entry name" value="Gal_mutarotase_sf_dom"/>
</dbReference>
<dbReference type="AlphaFoldDB" id="A0A7X3LTZ3"/>
<evidence type="ECO:0000256" key="2">
    <source>
        <dbReference type="ARBA" id="ARBA00005001"/>
    </source>
</evidence>
<dbReference type="GO" id="GO:0003824">
    <property type="term" value="F:catalytic activity"/>
    <property type="evidence" value="ECO:0007669"/>
    <property type="project" value="InterPro"/>
</dbReference>
<name>A0A7X3LTZ3_9HYPH</name>
<protein>
    <submittedName>
        <fullName evidence="8">Glucan biosynthesis protein D</fullName>
    </submittedName>
</protein>
<dbReference type="GO" id="GO:0051274">
    <property type="term" value="P:beta-glucan biosynthetic process"/>
    <property type="evidence" value="ECO:0007669"/>
    <property type="project" value="TreeGrafter"/>
</dbReference>
<evidence type="ECO:0000313" key="9">
    <source>
        <dbReference type="Proteomes" id="UP000433101"/>
    </source>
</evidence>
<dbReference type="InterPro" id="IPR013783">
    <property type="entry name" value="Ig-like_fold"/>
</dbReference>
<dbReference type="InterPro" id="IPR014756">
    <property type="entry name" value="Ig_E-set"/>
</dbReference>
<dbReference type="SUPFAM" id="SSF74650">
    <property type="entry name" value="Galactose mutarotase-like"/>
    <property type="match status" value="1"/>
</dbReference>
<comment type="pathway">
    <text evidence="2">Glycan metabolism; osmoregulated periplasmic glucan (OPG) biosynthesis.</text>
</comment>
<dbReference type="PANTHER" id="PTHR30504:SF3">
    <property type="entry name" value="GLUCANS BIOSYNTHESIS PROTEIN D"/>
    <property type="match status" value="1"/>
</dbReference>
<dbReference type="Gene3D" id="2.70.98.10">
    <property type="match status" value="1"/>
</dbReference>
<keyword evidence="5" id="KW-0574">Periplasm</keyword>
<dbReference type="GO" id="GO:0030288">
    <property type="term" value="C:outer membrane-bounded periplasmic space"/>
    <property type="evidence" value="ECO:0007669"/>
    <property type="project" value="TreeGrafter"/>
</dbReference>
<keyword evidence="4 6" id="KW-0732">Signal</keyword>
<dbReference type="EMBL" id="WUMV01000003">
    <property type="protein sequence ID" value="MXN65090.1"/>
    <property type="molecule type" value="Genomic_DNA"/>
</dbReference>
<dbReference type="InterPro" id="IPR014718">
    <property type="entry name" value="GH-type_carb-bd"/>
</dbReference>
<reference evidence="8 9" key="1">
    <citation type="submission" date="2019-12" db="EMBL/GenBank/DDBJ databases">
        <authorList>
            <person name="Li M."/>
        </authorList>
    </citation>
    <scope>NUCLEOTIDE SEQUENCE [LARGE SCALE GENOMIC DNA]</scope>
    <source>
        <strain evidence="8 9">GBMRC 2046</strain>
    </source>
</reference>
<evidence type="ECO:0000313" key="8">
    <source>
        <dbReference type="EMBL" id="MXN65090.1"/>
    </source>
</evidence>
<evidence type="ECO:0000256" key="6">
    <source>
        <dbReference type="SAM" id="SignalP"/>
    </source>
</evidence>
<comment type="similarity">
    <text evidence="3">Belongs to the OpgD/OpgG family.</text>
</comment>
<evidence type="ECO:0000256" key="1">
    <source>
        <dbReference type="ARBA" id="ARBA00004418"/>
    </source>
</evidence>
<organism evidence="8 9">
    <name type="scientific">Stappia sediminis</name>
    <dbReference type="NCBI Taxonomy" id="2692190"/>
    <lineage>
        <taxon>Bacteria</taxon>
        <taxon>Pseudomonadati</taxon>
        <taxon>Pseudomonadota</taxon>
        <taxon>Alphaproteobacteria</taxon>
        <taxon>Hyphomicrobiales</taxon>
        <taxon>Stappiaceae</taxon>
        <taxon>Stappia</taxon>
    </lineage>
</organism>
<feature type="signal peptide" evidence="6">
    <location>
        <begin position="1"/>
        <end position="20"/>
    </location>
</feature>
<feature type="domain" description="Glucan biosynthesis periplasmic MdoG C-terminal" evidence="7">
    <location>
        <begin position="35"/>
        <end position="507"/>
    </location>
</feature>
<feature type="chain" id="PRO_5030830497" evidence="6">
    <location>
        <begin position="21"/>
        <end position="521"/>
    </location>
</feature>
<gene>
    <name evidence="8" type="ORF">GR183_09240</name>
</gene>
<dbReference type="UniPathway" id="UPA00637"/>